<sequence length="71" mass="8094">MTWVSKEFIHEGRYCAELKVELIEDDTAWSPYLSPAEVHKLETARDALRRGDLAEAVKYGRVFELTPVAAN</sequence>
<reference evidence="1" key="1">
    <citation type="submission" date="2006-09" db="EMBL/GenBank/DDBJ databases">
        <title>Complete sequence of Rhodopseudomonas palustris BisA53.</title>
        <authorList>
            <consortium name="US DOE Joint Genome Institute"/>
            <person name="Copeland A."/>
            <person name="Lucas S."/>
            <person name="Lapidus A."/>
            <person name="Barry K."/>
            <person name="Detter J.C."/>
            <person name="Glavina del Rio T."/>
            <person name="Hammon N."/>
            <person name="Israni S."/>
            <person name="Dalin E."/>
            <person name="Tice H."/>
            <person name="Pitluck S."/>
            <person name="Chain P."/>
            <person name="Malfatti S."/>
            <person name="Shin M."/>
            <person name="Vergez L."/>
            <person name="Schmutz J."/>
            <person name="Larimer F."/>
            <person name="Land M."/>
            <person name="Hauser L."/>
            <person name="Pelletier D.A."/>
            <person name="Kyrpides N."/>
            <person name="Kim E."/>
            <person name="Harwood C.S."/>
            <person name="Oda Y."/>
            <person name="Richardson P."/>
        </authorList>
    </citation>
    <scope>NUCLEOTIDE SEQUENCE [LARGE SCALE GENOMIC DNA]</scope>
    <source>
        <strain evidence="1">BisA53</strain>
    </source>
</reference>
<dbReference type="OrthoDB" id="427383at2"/>
<dbReference type="AlphaFoldDB" id="Q07MK5"/>
<dbReference type="STRING" id="316055.RPE_2892"/>
<evidence type="ECO:0000313" key="1">
    <source>
        <dbReference type="EMBL" id="ABJ06829.1"/>
    </source>
</evidence>
<dbReference type="HOGENOM" id="CLU_200331_0_0_5"/>
<dbReference type="KEGG" id="rpe:RPE_2892"/>
<proteinExistence type="predicted"/>
<accession>Q07MK5</accession>
<organism evidence="1">
    <name type="scientific">Rhodopseudomonas palustris (strain BisA53)</name>
    <dbReference type="NCBI Taxonomy" id="316055"/>
    <lineage>
        <taxon>Bacteria</taxon>
        <taxon>Pseudomonadati</taxon>
        <taxon>Pseudomonadota</taxon>
        <taxon>Alphaproteobacteria</taxon>
        <taxon>Hyphomicrobiales</taxon>
        <taxon>Nitrobacteraceae</taxon>
        <taxon>Rhodopseudomonas</taxon>
    </lineage>
</organism>
<gene>
    <name evidence="1" type="ordered locus">RPE_2892</name>
</gene>
<dbReference type="eggNOG" id="ENOG5032ZEZ">
    <property type="taxonomic scope" value="Bacteria"/>
</dbReference>
<protein>
    <submittedName>
        <fullName evidence="1">Uncharacterized protein</fullName>
    </submittedName>
</protein>
<dbReference type="EMBL" id="CP000463">
    <property type="protein sequence ID" value="ABJ06829.1"/>
    <property type="molecule type" value="Genomic_DNA"/>
</dbReference>
<name>Q07MK5_RHOP5</name>